<dbReference type="PROSITE" id="PS50949">
    <property type="entry name" value="HTH_GNTR"/>
    <property type="match status" value="1"/>
</dbReference>
<keyword evidence="3" id="KW-0804">Transcription</keyword>
<dbReference type="SUPFAM" id="SSF46785">
    <property type="entry name" value="Winged helix' DNA-binding domain"/>
    <property type="match status" value="1"/>
</dbReference>
<dbReference type="GO" id="GO:0003677">
    <property type="term" value="F:DNA binding"/>
    <property type="evidence" value="ECO:0007669"/>
    <property type="project" value="UniProtKB-KW"/>
</dbReference>
<protein>
    <submittedName>
        <fullName evidence="5">DNA-binding transcriptional regulator, GntR family</fullName>
    </submittedName>
</protein>
<dbReference type="Pfam" id="PF07729">
    <property type="entry name" value="FCD"/>
    <property type="match status" value="1"/>
</dbReference>
<evidence type="ECO:0000256" key="1">
    <source>
        <dbReference type="ARBA" id="ARBA00023015"/>
    </source>
</evidence>
<dbReference type="PANTHER" id="PTHR43537:SF5">
    <property type="entry name" value="UXU OPERON TRANSCRIPTIONAL REGULATOR"/>
    <property type="match status" value="1"/>
</dbReference>
<sequence>MDALPVDSPDNLSDTTVNRLKQRIRAEIAAGKMKPGVRMKLAEIAQRFNVSHMPVREALGQLSAEGLIILHPNKGASVRPVDRQFIDDIYDVRGALEGLLARRCAEKATPVQAAALRALAEAYAEAAARGDLPAMVQANRQFHRQITLFAENAHALRLLDHGWELIFGFRLRHGPTATRLKQIMQEHASLVAAIDAHDGAAAEEIARQHSVHAREDVLKLLPD</sequence>
<keyword evidence="1" id="KW-0805">Transcription regulation</keyword>
<dbReference type="GO" id="GO:0003700">
    <property type="term" value="F:DNA-binding transcription factor activity"/>
    <property type="evidence" value="ECO:0007669"/>
    <property type="project" value="InterPro"/>
</dbReference>
<dbReference type="CDD" id="cd07377">
    <property type="entry name" value="WHTH_GntR"/>
    <property type="match status" value="1"/>
</dbReference>
<dbReference type="Pfam" id="PF00392">
    <property type="entry name" value="GntR"/>
    <property type="match status" value="1"/>
</dbReference>
<dbReference type="OrthoDB" id="8680240at2"/>
<dbReference type="AlphaFoldDB" id="A0A1M5QBK2"/>
<feature type="domain" description="HTH gntR-type" evidence="4">
    <location>
        <begin position="14"/>
        <end position="81"/>
    </location>
</feature>
<gene>
    <name evidence="5" type="ORF">SAMN04488135_102217</name>
</gene>
<organism evidence="5 6">
    <name type="scientific">Pollutimonas bauzanensis</name>
    <dbReference type="NCBI Taxonomy" id="658167"/>
    <lineage>
        <taxon>Bacteria</taxon>
        <taxon>Pseudomonadati</taxon>
        <taxon>Pseudomonadota</taxon>
        <taxon>Betaproteobacteria</taxon>
        <taxon>Burkholderiales</taxon>
        <taxon>Alcaligenaceae</taxon>
        <taxon>Pollutimonas</taxon>
    </lineage>
</organism>
<dbReference type="SMART" id="SM00895">
    <property type="entry name" value="FCD"/>
    <property type="match status" value="1"/>
</dbReference>
<evidence type="ECO:0000313" key="5">
    <source>
        <dbReference type="EMBL" id="SHH11300.1"/>
    </source>
</evidence>
<evidence type="ECO:0000313" key="6">
    <source>
        <dbReference type="Proteomes" id="UP000184226"/>
    </source>
</evidence>
<dbReference type="RefSeq" id="WP_084135722.1">
    <property type="nucleotide sequence ID" value="NZ_FQXE01000002.1"/>
</dbReference>
<dbReference type="InterPro" id="IPR036390">
    <property type="entry name" value="WH_DNA-bd_sf"/>
</dbReference>
<evidence type="ECO:0000256" key="2">
    <source>
        <dbReference type="ARBA" id="ARBA00023125"/>
    </source>
</evidence>
<evidence type="ECO:0000259" key="4">
    <source>
        <dbReference type="PROSITE" id="PS50949"/>
    </source>
</evidence>
<dbReference type="Gene3D" id="1.10.10.10">
    <property type="entry name" value="Winged helix-like DNA-binding domain superfamily/Winged helix DNA-binding domain"/>
    <property type="match status" value="1"/>
</dbReference>
<dbReference type="STRING" id="658167.SAMN04488135_102217"/>
<keyword evidence="6" id="KW-1185">Reference proteome</keyword>
<accession>A0A1M5QBK2</accession>
<dbReference type="Gene3D" id="1.20.120.530">
    <property type="entry name" value="GntR ligand-binding domain-like"/>
    <property type="match status" value="1"/>
</dbReference>
<evidence type="ECO:0000256" key="3">
    <source>
        <dbReference type="ARBA" id="ARBA00023163"/>
    </source>
</evidence>
<dbReference type="SMART" id="SM00345">
    <property type="entry name" value="HTH_GNTR"/>
    <property type="match status" value="1"/>
</dbReference>
<dbReference type="Proteomes" id="UP000184226">
    <property type="component" value="Unassembled WGS sequence"/>
</dbReference>
<keyword evidence="2 5" id="KW-0238">DNA-binding</keyword>
<proteinExistence type="predicted"/>
<dbReference type="EMBL" id="FQXE01000002">
    <property type="protein sequence ID" value="SHH11300.1"/>
    <property type="molecule type" value="Genomic_DNA"/>
</dbReference>
<dbReference type="SUPFAM" id="SSF48008">
    <property type="entry name" value="GntR ligand-binding domain-like"/>
    <property type="match status" value="1"/>
</dbReference>
<dbReference type="PANTHER" id="PTHR43537">
    <property type="entry name" value="TRANSCRIPTIONAL REGULATOR, GNTR FAMILY"/>
    <property type="match status" value="1"/>
</dbReference>
<dbReference type="InterPro" id="IPR011711">
    <property type="entry name" value="GntR_C"/>
</dbReference>
<dbReference type="InterPro" id="IPR000524">
    <property type="entry name" value="Tscrpt_reg_HTH_GntR"/>
</dbReference>
<dbReference type="InterPro" id="IPR036388">
    <property type="entry name" value="WH-like_DNA-bd_sf"/>
</dbReference>
<name>A0A1M5QBK2_9BURK</name>
<reference evidence="5 6" key="1">
    <citation type="submission" date="2016-11" db="EMBL/GenBank/DDBJ databases">
        <authorList>
            <person name="Jaros S."/>
            <person name="Januszkiewicz K."/>
            <person name="Wedrychowicz H."/>
        </authorList>
    </citation>
    <scope>NUCLEOTIDE SEQUENCE [LARGE SCALE GENOMIC DNA]</scope>
    <source>
        <strain evidence="5 6">CGMCC 1.10190</strain>
    </source>
</reference>
<dbReference type="InterPro" id="IPR008920">
    <property type="entry name" value="TF_FadR/GntR_C"/>
</dbReference>